<comment type="caution">
    <text evidence="2">The sequence shown here is derived from an EMBL/GenBank/DDBJ whole genome shotgun (WGS) entry which is preliminary data.</text>
</comment>
<dbReference type="Pfam" id="PF11817">
    <property type="entry name" value="Foie-gras_1"/>
    <property type="match status" value="1"/>
</dbReference>
<accession>A0AAD9KMH0</accession>
<sequence length="1119" mass="126372">MAWASEFPTELLCRPVGLVVLTGLDITYNAVHKAIWDSFCNNRRADRVPLQFVVLQTDHEYPKCRTKRTSYEWYIPKGIVKTGWMKKHMELIPSVVVMFFDIDWDEPQWRERQMECSTKVQIVRNSLLGRSTRVAVVLIQKNTPLPPGEDVIAAERAASLCSACELSAKSLFVLPLADHLLGYTIRLENAFYELSQTYYHTEARRVKAHKEFLNKTTHQLLFVRHQFKIAFYNEQKQDTHTALKHYKQAYSYLLELRMHDTNLLEVKIIGGFINYKICRLSFQHNVPLDALTQFRKHIDFFKKKAGCQDLSFEHSAWMSKQFQVFGDLFDEAIKLGLTAIQIQHPGFYYHQAANHAVTRKQLCRSLCHLVSVATEPDPLESLWSLEYYGQRSWRQGHQSIEPPDAQREREGVVALQQLELKVDHSWVIIPLFSSAVAQFRKYKSPRMKRYLMVEMGEEYYHAADYPRALALLTRVTADYRQEHWWLLLTSVLITALKCAYLMASLQDYVTISLEVIGEHALCSREDKTRIQMNLIKAMSNELPEPEPGCSATCVEKAKQQWKSLQDPSVVSVEMQAITPFIECKASFTQDMFRADSPVLLTVCLRSTAQFPVQFSKMSVTLSNQVYNPLCVLTGTGSEVNSLYVVPGQSSRHTFSFLPQSEDVGKTLEIVSVSLELGSDDSRCAILHWTGGGSVSGGGFDLPPPINSPSLEDATPWEQVLLNTTTRINRREALIQVTVDHEAPCLVNEFFLIETCVENLEESTIKNAHFCVSLKTNVAMATEHTTHVSVETPEFEGSVVSRRDVELDPVEHGVKVERQVYVKALEAGDITVVISVTYDIDVEVKGQMITCTCQKVALVDLTVVDPFKIMTQLTSTQFAPIETLHTDEPFLLTSHVTCSCDWPVKISSSTLHLSPFVKAVDGKLTPQMDGVSLKNDDCASECFCLVAPPGVHATVPLGQYTVEWKRLSSDTSLPYVTTTLTLPAVKVEHVPLHVDLDMSAYATMREDFPLLTTSTTALHTHRSSNLLWMSATSSCSLDTRRVDTRCATTLFHLSLAMSPCRPCTWTCCGTLGPCRRSSPRCSQHTSLFRCLPHLYNSLSSSVAFHFHTTHSVSSGSFCNY</sequence>
<keyword evidence="3" id="KW-1185">Reference proteome</keyword>
<evidence type="ECO:0000313" key="2">
    <source>
        <dbReference type="EMBL" id="KAK2173143.1"/>
    </source>
</evidence>
<dbReference type="EMBL" id="JAODUO010000898">
    <property type="protein sequence ID" value="KAK2173143.1"/>
    <property type="molecule type" value="Genomic_DNA"/>
</dbReference>
<feature type="domain" description="Trafficking protein particle complex subunit 11" evidence="1">
    <location>
        <begin position="262"/>
        <end position="516"/>
    </location>
</feature>
<protein>
    <recommendedName>
        <fullName evidence="1">Trafficking protein particle complex subunit 11 domain-containing protein</fullName>
    </recommendedName>
</protein>
<proteinExistence type="predicted"/>
<evidence type="ECO:0000259" key="1">
    <source>
        <dbReference type="Pfam" id="PF11817"/>
    </source>
</evidence>
<dbReference type="PANTHER" id="PTHR14374:SF0">
    <property type="entry name" value="TRAFFICKING PROTEIN PARTICLE COMPLEX SUBUNIT 11"/>
    <property type="match status" value="1"/>
</dbReference>
<dbReference type="Proteomes" id="UP001209878">
    <property type="component" value="Unassembled WGS sequence"/>
</dbReference>
<organism evidence="2 3">
    <name type="scientific">Ridgeia piscesae</name>
    <name type="common">Tubeworm</name>
    <dbReference type="NCBI Taxonomy" id="27915"/>
    <lineage>
        <taxon>Eukaryota</taxon>
        <taxon>Metazoa</taxon>
        <taxon>Spiralia</taxon>
        <taxon>Lophotrochozoa</taxon>
        <taxon>Annelida</taxon>
        <taxon>Polychaeta</taxon>
        <taxon>Sedentaria</taxon>
        <taxon>Canalipalpata</taxon>
        <taxon>Sabellida</taxon>
        <taxon>Siboglinidae</taxon>
        <taxon>Ridgeia</taxon>
    </lineage>
</organism>
<dbReference type="InterPro" id="IPR021773">
    <property type="entry name" value="TPC11"/>
</dbReference>
<reference evidence="2" key="1">
    <citation type="journal article" date="2023" name="Mol. Biol. Evol.">
        <title>Third-Generation Sequencing Reveals the Adaptive Role of the Epigenome in Three Deep-Sea Polychaetes.</title>
        <authorList>
            <person name="Perez M."/>
            <person name="Aroh O."/>
            <person name="Sun Y."/>
            <person name="Lan Y."/>
            <person name="Juniper S.K."/>
            <person name="Young C.R."/>
            <person name="Angers B."/>
            <person name="Qian P.Y."/>
        </authorList>
    </citation>
    <scope>NUCLEOTIDE SEQUENCE</scope>
    <source>
        <strain evidence="2">R07B-5</strain>
    </source>
</reference>
<name>A0AAD9KMH0_RIDPI</name>
<dbReference type="AlphaFoldDB" id="A0AAD9KMH0"/>
<gene>
    <name evidence="2" type="ORF">NP493_899g00027</name>
</gene>
<dbReference type="PANTHER" id="PTHR14374">
    <property type="entry name" value="FOIE GRAS"/>
    <property type="match status" value="1"/>
</dbReference>
<evidence type="ECO:0000313" key="3">
    <source>
        <dbReference type="Proteomes" id="UP001209878"/>
    </source>
</evidence>